<evidence type="ECO:0000256" key="9">
    <source>
        <dbReference type="HAMAP-Rule" id="MF_00252"/>
    </source>
</evidence>
<feature type="domain" description="Aminoacyl-transfer RNA synthetases class-II family profile" evidence="11">
    <location>
        <begin position="177"/>
        <end position="492"/>
    </location>
</feature>
<dbReference type="InterPro" id="IPR045864">
    <property type="entry name" value="aa-tRNA-synth_II/BPL/LPL"/>
</dbReference>
<keyword evidence="2 9" id="KW-0436">Ligase</keyword>
<comment type="cofactor">
    <cofactor evidence="9 10">
        <name>Mg(2+)</name>
        <dbReference type="ChEBI" id="CHEBI:18420"/>
    </cofactor>
    <text evidence="9 10">Binds 3 Mg(2+) ions per subunit.</text>
</comment>
<dbReference type="PANTHER" id="PTHR42918:SF15">
    <property type="entry name" value="LYSINE--TRNA LIGASE, CHLOROPLASTIC_MITOCHONDRIAL"/>
    <property type="match status" value="1"/>
</dbReference>
<comment type="similarity">
    <text evidence="1 9">Belongs to the class-II aminoacyl-tRNA synthetase family.</text>
</comment>
<evidence type="ECO:0000256" key="1">
    <source>
        <dbReference type="ARBA" id="ARBA00008226"/>
    </source>
</evidence>
<evidence type="ECO:0000313" key="12">
    <source>
        <dbReference type="EMBL" id="KIX85718.1"/>
    </source>
</evidence>
<accession>A0A0D2JN19</accession>
<evidence type="ECO:0000256" key="3">
    <source>
        <dbReference type="ARBA" id="ARBA00022723"/>
    </source>
</evidence>
<dbReference type="Proteomes" id="UP000032214">
    <property type="component" value="Unassembled WGS sequence"/>
</dbReference>
<comment type="caution">
    <text evidence="12">The sequence shown here is derived from an EMBL/GenBank/DDBJ whole genome shotgun (WGS) entry which is preliminary data.</text>
</comment>
<evidence type="ECO:0000256" key="10">
    <source>
        <dbReference type="RuleBase" id="RU000336"/>
    </source>
</evidence>
<dbReference type="InterPro" id="IPR044136">
    <property type="entry name" value="Lys-tRNA-ligase_II_N"/>
</dbReference>
<dbReference type="InterPro" id="IPR004364">
    <property type="entry name" value="Aa-tRNA-synt_II"/>
</dbReference>
<name>A0A0D2JN19_9BACT</name>
<organism evidence="12 13">
    <name type="scientific">candidate division TM6 bacterium JCVI TM6SC1</name>
    <dbReference type="NCBI Taxonomy" id="1306947"/>
    <lineage>
        <taxon>Bacteria</taxon>
        <taxon>Candidatus Babelota</taxon>
        <taxon>Vermiphilus</taxon>
    </lineage>
</organism>
<dbReference type="PANTHER" id="PTHR42918">
    <property type="entry name" value="LYSYL-TRNA SYNTHETASE"/>
    <property type="match status" value="1"/>
</dbReference>
<dbReference type="GO" id="GO:0005524">
    <property type="term" value="F:ATP binding"/>
    <property type="evidence" value="ECO:0007669"/>
    <property type="project" value="UniProtKB-UniRule"/>
</dbReference>
<dbReference type="NCBIfam" id="TIGR00499">
    <property type="entry name" value="lysS_bact"/>
    <property type="match status" value="1"/>
</dbReference>
<feature type="binding site" evidence="9">
    <location>
        <position position="415"/>
    </location>
    <ligand>
        <name>Mg(2+)</name>
        <dbReference type="ChEBI" id="CHEBI:18420"/>
        <label>2</label>
    </ligand>
</feature>
<protein>
    <recommendedName>
        <fullName evidence="9">Lysine--tRNA ligase</fullName>
        <ecNumber evidence="9">6.1.1.6</ecNumber>
    </recommendedName>
    <alternativeName>
        <fullName evidence="9">Lysyl-tRNA synthetase</fullName>
        <shortName evidence="9">LysRS</shortName>
    </alternativeName>
</protein>
<dbReference type="CDD" id="cd04322">
    <property type="entry name" value="LysRS_N"/>
    <property type="match status" value="1"/>
</dbReference>
<dbReference type="NCBIfam" id="NF001756">
    <property type="entry name" value="PRK00484.1"/>
    <property type="match status" value="1"/>
</dbReference>
<evidence type="ECO:0000256" key="4">
    <source>
        <dbReference type="ARBA" id="ARBA00022741"/>
    </source>
</evidence>
<keyword evidence="6 9" id="KW-0648">Protein biosynthesis</keyword>
<dbReference type="PRINTS" id="PR00982">
    <property type="entry name" value="TRNASYNTHLYS"/>
</dbReference>
<dbReference type="GO" id="GO:0006430">
    <property type="term" value="P:lysyl-tRNA aminoacylation"/>
    <property type="evidence" value="ECO:0007669"/>
    <property type="project" value="UniProtKB-UniRule"/>
</dbReference>
<dbReference type="InterPro" id="IPR004365">
    <property type="entry name" value="NA-bd_OB_tRNA"/>
</dbReference>
<dbReference type="InterPro" id="IPR018149">
    <property type="entry name" value="Lys-tRNA-synth_II_C"/>
</dbReference>
<evidence type="ECO:0000313" key="13">
    <source>
        <dbReference type="Proteomes" id="UP000032214"/>
    </source>
</evidence>
<dbReference type="InterPro" id="IPR012340">
    <property type="entry name" value="NA-bd_OB-fold"/>
</dbReference>
<reference evidence="12 13" key="1">
    <citation type="journal article" date="2013" name="Proc. Natl. Acad. Sci. U.S.A.">
        <title>Candidate phylum TM6 genome recovered from a hospital sink biofilm provides genomic insights into this uncultivated phylum.</title>
        <authorList>
            <person name="McLean J.S."/>
            <person name="Lombardo M.J."/>
            <person name="Badger J.H."/>
            <person name="Edlund A."/>
            <person name="Novotny M."/>
            <person name="Yee-Greenbaum J."/>
            <person name="Vyahhi N."/>
            <person name="Hall A.P."/>
            <person name="Yang Y."/>
            <person name="Dupont C.L."/>
            <person name="Ziegler M.G."/>
            <person name="Chitsaz H."/>
            <person name="Allen A.E."/>
            <person name="Yooseph S."/>
            <person name="Tesler G."/>
            <person name="Pevzner P.A."/>
            <person name="Friedman R.M."/>
            <person name="Nealson K.H."/>
            <person name="Venter J.C."/>
            <person name="Lasken R.S."/>
        </authorList>
    </citation>
    <scope>NUCLEOTIDE SEQUENCE [LARGE SCALE GENOMIC DNA]</scope>
    <source>
        <strain evidence="12 13">TM6SC1</strain>
    </source>
</reference>
<dbReference type="HAMAP" id="MF_00252">
    <property type="entry name" value="Lys_tRNA_synth_class2"/>
    <property type="match status" value="1"/>
</dbReference>
<dbReference type="SUPFAM" id="SSF55681">
    <property type="entry name" value="Class II aaRS and biotin synthetases"/>
    <property type="match status" value="1"/>
</dbReference>
<gene>
    <name evidence="9" type="primary">lysS</name>
    <name evidence="12" type="ORF">J120_01690</name>
</gene>
<dbReference type="InterPro" id="IPR002313">
    <property type="entry name" value="Lys-tRNA-ligase_II"/>
</dbReference>
<keyword evidence="13" id="KW-1185">Reference proteome</keyword>
<dbReference type="EMBL" id="ARQD01000001">
    <property type="protein sequence ID" value="KIX85718.1"/>
    <property type="molecule type" value="Genomic_DNA"/>
</dbReference>
<dbReference type="EC" id="6.1.1.6" evidence="9"/>
<dbReference type="STRING" id="1306947.J120_01690"/>
<dbReference type="GO" id="GO:0000287">
    <property type="term" value="F:magnesium ion binding"/>
    <property type="evidence" value="ECO:0007669"/>
    <property type="project" value="UniProtKB-UniRule"/>
</dbReference>
<keyword evidence="4 9" id="KW-0547">Nucleotide-binding</keyword>
<comment type="catalytic activity">
    <reaction evidence="8 9 10">
        <text>tRNA(Lys) + L-lysine + ATP = L-lysyl-tRNA(Lys) + AMP + diphosphate</text>
        <dbReference type="Rhea" id="RHEA:20792"/>
        <dbReference type="Rhea" id="RHEA-COMP:9696"/>
        <dbReference type="Rhea" id="RHEA-COMP:9697"/>
        <dbReference type="ChEBI" id="CHEBI:30616"/>
        <dbReference type="ChEBI" id="CHEBI:32551"/>
        <dbReference type="ChEBI" id="CHEBI:33019"/>
        <dbReference type="ChEBI" id="CHEBI:78442"/>
        <dbReference type="ChEBI" id="CHEBI:78529"/>
        <dbReference type="ChEBI" id="CHEBI:456215"/>
        <dbReference type="EC" id="6.1.1.6"/>
    </reaction>
</comment>
<sequence>MAKADHNVEHHQNSPEYYQRVNKLEKLEQLSIEPWAAPVTPTATAQMIIQEFEQDSHAKEYSIAGRIVASRLHGKVLFAQIQDRTGKIQIYARKDEVGDQVFDELKHLYDIGDIVFVQGSSFRTQMGEITLKVDKIQLLSKCLHPLPEKFHGLSDIETIYRQRYLDLIANKESRNRFAIRSRVIRTIRTYLDSHEFVEVETPMLHPIPGGAAARPFVTHHNALNTDLYLRIAPELYLKRLVVGGFERVYEINRNFRNEGISTRHNPEFTMIELYMAHHDYIYIMNFIENMFLEVARAVVSDPAAVVFGERILNFAHPFARLRMDKAICHYLQCSPEDVSPERIDILLKQYEVKLPVTSPSYGQKVYALFEEQVEHKIIQPTFITHFPIEVSPLAKEDPEQPGFAARFELFIAGMEISNGFNELNNPFEQAERFKGQVEARQAGDQEAHYYDADYITALEYGLPPTVGVGIGIDRLSMLLTNASSIKDVILFPTLKRK</sequence>
<proteinExistence type="inferred from homology"/>
<evidence type="ECO:0000256" key="2">
    <source>
        <dbReference type="ARBA" id="ARBA00022598"/>
    </source>
</evidence>
<dbReference type="Gene3D" id="2.40.50.140">
    <property type="entry name" value="Nucleic acid-binding proteins"/>
    <property type="match status" value="1"/>
</dbReference>
<dbReference type="AlphaFoldDB" id="A0A0D2JN19"/>
<evidence type="ECO:0000256" key="5">
    <source>
        <dbReference type="ARBA" id="ARBA00022840"/>
    </source>
</evidence>
<keyword evidence="9" id="KW-0963">Cytoplasm</keyword>
<keyword evidence="7 9" id="KW-0030">Aminoacyl-tRNA synthetase</keyword>
<evidence type="ECO:0000259" key="11">
    <source>
        <dbReference type="PROSITE" id="PS50862"/>
    </source>
</evidence>
<dbReference type="GO" id="GO:0005829">
    <property type="term" value="C:cytosol"/>
    <property type="evidence" value="ECO:0007669"/>
    <property type="project" value="TreeGrafter"/>
</dbReference>
<dbReference type="InterPro" id="IPR006195">
    <property type="entry name" value="aa-tRNA-synth_II"/>
</dbReference>
<dbReference type="SUPFAM" id="SSF50249">
    <property type="entry name" value="Nucleic acid-binding proteins"/>
    <property type="match status" value="1"/>
</dbReference>
<dbReference type="Gene3D" id="3.30.930.10">
    <property type="entry name" value="Bira Bifunctional Protein, Domain 2"/>
    <property type="match status" value="1"/>
</dbReference>
<dbReference type="eggNOG" id="COG1190">
    <property type="taxonomic scope" value="Bacteria"/>
</dbReference>
<dbReference type="GO" id="GO:0004824">
    <property type="term" value="F:lysine-tRNA ligase activity"/>
    <property type="evidence" value="ECO:0007669"/>
    <property type="project" value="UniProtKB-UniRule"/>
</dbReference>
<dbReference type="Pfam" id="PF00152">
    <property type="entry name" value="tRNA-synt_2"/>
    <property type="match status" value="1"/>
</dbReference>
<feature type="binding site" evidence="9">
    <location>
        <position position="415"/>
    </location>
    <ligand>
        <name>Mg(2+)</name>
        <dbReference type="ChEBI" id="CHEBI:18420"/>
        <label>1</label>
    </ligand>
</feature>
<evidence type="ECO:0000256" key="8">
    <source>
        <dbReference type="ARBA" id="ARBA00048573"/>
    </source>
</evidence>
<comment type="subcellular location">
    <subcellularLocation>
        <location evidence="9">Cytoplasm</location>
    </subcellularLocation>
</comment>
<keyword evidence="9 10" id="KW-0460">Magnesium</keyword>
<feature type="binding site" evidence="9">
    <location>
        <position position="408"/>
    </location>
    <ligand>
        <name>Mg(2+)</name>
        <dbReference type="ChEBI" id="CHEBI:18420"/>
        <label>1</label>
    </ligand>
</feature>
<dbReference type="GO" id="GO:0000049">
    <property type="term" value="F:tRNA binding"/>
    <property type="evidence" value="ECO:0007669"/>
    <property type="project" value="TreeGrafter"/>
</dbReference>
<keyword evidence="3 9" id="KW-0479">Metal-binding</keyword>
<comment type="subunit">
    <text evidence="9">Homodimer.</text>
</comment>
<dbReference type="PROSITE" id="PS50862">
    <property type="entry name" value="AA_TRNA_LIGASE_II"/>
    <property type="match status" value="1"/>
</dbReference>
<evidence type="ECO:0000256" key="6">
    <source>
        <dbReference type="ARBA" id="ARBA00022917"/>
    </source>
</evidence>
<keyword evidence="5 9" id="KW-0067">ATP-binding</keyword>
<dbReference type="CDD" id="cd00775">
    <property type="entry name" value="LysRS_core"/>
    <property type="match status" value="1"/>
</dbReference>
<dbReference type="FunFam" id="2.40.50.140:FF:000024">
    <property type="entry name" value="Lysine--tRNA ligase"/>
    <property type="match status" value="1"/>
</dbReference>
<evidence type="ECO:0000256" key="7">
    <source>
        <dbReference type="ARBA" id="ARBA00023146"/>
    </source>
</evidence>
<dbReference type="Pfam" id="PF01336">
    <property type="entry name" value="tRNA_anti-codon"/>
    <property type="match status" value="1"/>
</dbReference>